<dbReference type="OMA" id="PIHHHAI"/>
<dbReference type="GO" id="GO:0035202">
    <property type="term" value="P:tracheal pit formation in open tracheal system"/>
    <property type="evidence" value="ECO:0007669"/>
    <property type="project" value="EnsemblMetazoa"/>
</dbReference>
<feature type="region of interest" description="Disordered" evidence="1">
    <location>
        <begin position="1"/>
        <end position="55"/>
    </location>
</feature>
<feature type="compositionally biased region" description="Gly residues" evidence="1">
    <location>
        <begin position="11"/>
        <end position="26"/>
    </location>
</feature>
<feature type="compositionally biased region" description="Low complexity" evidence="1">
    <location>
        <begin position="140"/>
        <end position="154"/>
    </location>
</feature>
<keyword evidence="3" id="KW-1185">Reference proteome</keyword>
<dbReference type="GO" id="GO:0030866">
    <property type="term" value="P:cortical actin cytoskeleton organization"/>
    <property type="evidence" value="ECO:0007669"/>
    <property type="project" value="EnsemblMetazoa"/>
</dbReference>
<feature type="region of interest" description="Disordered" evidence="1">
    <location>
        <begin position="130"/>
        <end position="167"/>
    </location>
</feature>
<dbReference type="HOGENOM" id="CLU_023325_0_0_1"/>
<dbReference type="GO" id="GO:0007091">
    <property type="term" value="P:metaphase/anaphase transition of mitotic cell cycle"/>
    <property type="evidence" value="ECO:0007669"/>
    <property type="project" value="EnsemblMetazoa"/>
</dbReference>
<protein>
    <submittedName>
        <fullName evidence="2">GG21317</fullName>
    </submittedName>
</protein>
<dbReference type="GO" id="GO:0030431">
    <property type="term" value="P:sleep"/>
    <property type="evidence" value="ECO:0007669"/>
    <property type="project" value="EnsemblMetazoa"/>
</dbReference>
<dbReference type="GO" id="GO:0035160">
    <property type="term" value="P:maintenance of epithelial integrity, open tracheal system"/>
    <property type="evidence" value="ECO:0007669"/>
    <property type="project" value="EnsemblMetazoa"/>
</dbReference>
<dbReference type="GO" id="GO:0016323">
    <property type="term" value="C:basolateral plasma membrane"/>
    <property type="evidence" value="ECO:0007669"/>
    <property type="project" value="EnsemblMetazoa"/>
</dbReference>
<evidence type="ECO:0000313" key="3">
    <source>
        <dbReference type="Proteomes" id="UP000008711"/>
    </source>
</evidence>
<evidence type="ECO:0000256" key="1">
    <source>
        <dbReference type="SAM" id="MobiDB-lite"/>
    </source>
</evidence>
<dbReference type="GO" id="GO:0035277">
    <property type="term" value="P:spiracle morphogenesis, open tracheal system"/>
    <property type="evidence" value="ECO:0007669"/>
    <property type="project" value="EnsemblMetazoa"/>
</dbReference>
<dbReference type="GO" id="GO:0000132">
    <property type="term" value="P:establishment of mitotic spindle orientation"/>
    <property type="evidence" value="ECO:0007669"/>
    <property type="project" value="EnsemblMetazoa"/>
</dbReference>
<name>B3P3J4_DROER</name>
<feature type="region of interest" description="Disordered" evidence="1">
    <location>
        <begin position="301"/>
        <end position="321"/>
    </location>
</feature>
<dbReference type="AlphaFoldDB" id="B3P3J4"/>
<dbReference type="GO" id="GO:0007266">
    <property type="term" value="P:Rho protein signal transduction"/>
    <property type="evidence" value="ECO:0007669"/>
    <property type="project" value="EnsemblMetazoa"/>
</dbReference>
<dbReference type="GO" id="GO:0008586">
    <property type="term" value="P:imaginal disc-derived wing vein morphogenesis"/>
    <property type="evidence" value="ECO:0007669"/>
    <property type="project" value="EnsemblMetazoa"/>
</dbReference>
<dbReference type="GO" id="GO:0045202">
    <property type="term" value="C:synapse"/>
    <property type="evidence" value="ECO:0007669"/>
    <property type="project" value="GOC"/>
</dbReference>
<dbReference type="eggNOG" id="ENOG502RWV7">
    <property type="taxonomic scope" value="Eukaryota"/>
</dbReference>
<reference evidence="2 3" key="1">
    <citation type="journal article" date="2007" name="Nature">
        <title>Evolution of genes and genomes on the Drosophila phylogeny.</title>
        <authorList>
            <consortium name="Drosophila 12 Genomes Consortium"/>
            <person name="Clark A.G."/>
            <person name="Eisen M.B."/>
            <person name="Smith D.R."/>
            <person name="Bergman C.M."/>
            <person name="Oliver B."/>
            <person name="Markow T.A."/>
            <person name="Kaufman T.C."/>
            <person name="Kellis M."/>
            <person name="Gelbart W."/>
            <person name="Iyer V.N."/>
            <person name="Pollard D.A."/>
            <person name="Sackton T.B."/>
            <person name="Larracuente A.M."/>
            <person name="Singh N.D."/>
            <person name="Abad J.P."/>
            <person name="Abt D.N."/>
            <person name="Adryan B."/>
            <person name="Aguade M."/>
            <person name="Akashi H."/>
            <person name="Anderson W.W."/>
            <person name="Aquadro C.F."/>
            <person name="Ardell D.H."/>
            <person name="Arguello R."/>
            <person name="Artieri C.G."/>
            <person name="Barbash D.A."/>
            <person name="Barker D."/>
            <person name="Barsanti P."/>
            <person name="Batterham P."/>
            <person name="Batzoglou S."/>
            <person name="Begun D."/>
            <person name="Bhutkar A."/>
            <person name="Blanco E."/>
            <person name="Bosak S.A."/>
            <person name="Bradley R.K."/>
            <person name="Brand A.D."/>
            <person name="Brent M.R."/>
            <person name="Brooks A.N."/>
            <person name="Brown R.H."/>
            <person name="Butlin R.K."/>
            <person name="Caggese C."/>
            <person name="Calvi B.R."/>
            <person name="Bernardo de Carvalho A."/>
            <person name="Caspi A."/>
            <person name="Castrezana S."/>
            <person name="Celniker S.E."/>
            <person name="Chang J.L."/>
            <person name="Chapple C."/>
            <person name="Chatterji S."/>
            <person name="Chinwalla A."/>
            <person name="Civetta A."/>
            <person name="Clifton S.W."/>
            <person name="Comeron J.M."/>
            <person name="Costello J.C."/>
            <person name="Coyne J.A."/>
            <person name="Daub J."/>
            <person name="David R.G."/>
            <person name="Delcher A.L."/>
            <person name="Delehaunty K."/>
            <person name="Do C.B."/>
            <person name="Ebling H."/>
            <person name="Edwards K."/>
            <person name="Eickbush T."/>
            <person name="Evans J.D."/>
            <person name="Filipski A."/>
            <person name="Findeiss S."/>
            <person name="Freyhult E."/>
            <person name="Fulton L."/>
            <person name="Fulton R."/>
            <person name="Garcia A.C."/>
            <person name="Gardiner A."/>
            <person name="Garfield D.A."/>
            <person name="Garvin B.E."/>
            <person name="Gibson G."/>
            <person name="Gilbert D."/>
            <person name="Gnerre S."/>
            <person name="Godfrey J."/>
            <person name="Good R."/>
            <person name="Gotea V."/>
            <person name="Gravely B."/>
            <person name="Greenberg A.J."/>
            <person name="Griffiths-Jones S."/>
            <person name="Gross S."/>
            <person name="Guigo R."/>
            <person name="Gustafson E.A."/>
            <person name="Haerty W."/>
            <person name="Hahn M.W."/>
            <person name="Halligan D.L."/>
            <person name="Halpern A.L."/>
            <person name="Halter G.M."/>
            <person name="Han M.V."/>
            <person name="Heger A."/>
            <person name="Hillier L."/>
            <person name="Hinrichs A.S."/>
            <person name="Holmes I."/>
            <person name="Hoskins R.A."/>
            <person name="Hubisz M.J."/>
            <person name="Hultmark D."/>
            <person name="Huntley M.A."/>
            <person name="Jaffe D.B."/>
            <person name="Jagadeeshan S."/>
            <person name="Jeck W.R."/>
            <person name="Johnson J."/>
            <person name="Jones C.D."/>
            <person name="Jordan W.C."/>
            <person name="Karpen G.H."/>
            <person name="Kataoka E."/>
            <person name="Keightley P.D."/>
            <person name="Kheradpour P."/>
            <person name="Kirkness E.F."/>
            <person name="Koerich L.B."/>
            <person name="Kristiansen K."/>
            <person name="Kudrna D."/>
            <person name="Kulathinal R.J."/>
            <person name="Kumar S."/>
            <person name="Kwok R."/>
            <person name="Lander E."/>
            <person name="Langley C.H."/>
            <person name="Lapoint R."/>
            <person name="Lazzaro B.P."/>
            <person name="Lee S.J."/>
            <person name="Levesque L."/>
            <person name="Li R."/>
            <person name="Lin C.F."/>
            <person name="Lin M.F."/>
            <person name="Lindblad-Toh K."/>
            <person name="Llopart A."/>
            <person name="Long M."/>
            <person name="Low L."/>
            <person name="Lozovsky E."/>
            <person name="Lu J."/>
            <person name="Luo M."/>
            <person name="Machado C.A."/>
            <person name="Makalowski W."/>
            <person name="Marzo M."/>
            <person name="Matsuda M."/>
            <person name="Matzkin L."/>
            <person name="McAllister B."/>
            <person name="McBride C.S."/>
            <person name="McKernan B."/>
            <person name="McKernan K."/>
            <person name="Mendez-Lago M."/>
            <person name="Minx P."/>
            <person name="Mollenhauer M.U."/>
            <person name="Montooth K."/>
            <person name="Mount S.M."/>
            <person name="Mu X."/>
            <person name="Myers E."/>
            <person name="Negre B."/>
            <person name="Newfeld S."/>
            <person name="Nielsen R."/>
            <person name="Noor M.A."/>
            <person name="O'Grady P."/>
            <person name="Pachter L."/>
            <person name="Papaceit M."/>
            <person name="Parisi M.J."/>
            <person name="Parisi M."/>
            <person name="Parts L."/>
            <person name="Pedersen J.S."/>
            <person name="Pesole G."/>
            <person name="Phillippy A.M."/>
            <person name="Ponting C.P."/>
            <person name="Pop M."/>
            <person name="Porcelli D."/>
            <person name="Powell J.R."/>
            <person name="Prohaska S."/>
            <person name="Pruitt K."/>
            <person name="Puig M."/>
            <person name="Quesneville H."/>
            <person name="Ram K.R."/>
            <person name="Rand D."/>
            <person name="Rasmussen M.D."/>
            <person name="Reed L.K."/>
            <person name="Reenan R."/>
            <person name="Reily A."/>
            <person name="Remington K.A."/>
            <person name="Rieger T.T."/>
            <person name="Ritchie M.G."/>
            <person name="Robin C."/>
            <person name="Rogers Y.H."/>
            <person name="Rohde C."/>
            <person name="Rozas J."/>
            <person name="Rubenfield M.J."/>
            <person name="Ruiz A."/>
            <person name="Russo S."/>
            <person name="Salzberg S.L."/>
            <person name="Sanchez-Gracia A."/>
            <person name="Saranga D.J."/>
            <person name="Sato H."/>
            <person name="Schaeffer S.W."/>
            <person name="Schatz M.C."/>
            <person name="Schlenke T."/>
            <person name="Schwartz R."/>
            <person name="Segarra C."/>
            <person name="Singh R.S."/>
            <person name="Sirot L."/>
            <person name="Sirota M."/>
            <person name="Sisneros N.B."/>
            <person name="Smith C.D."/>
            <person name="Smith T.F."/>
            <person name="Spieth J."/>
            <person name="Stage D.E."/>
            <person name="Stark A."/>
            <person name="Stephan W."/>
            <person name="Strausberg R.L."/>
            <person name="Strempel S."/>
            <person name="Sturgill D."/>
            <person name="Sutton G."/>
            <person name="Sutton G.G."/>
            <person name="Tao W."/>
            <person name="Teichmann S."/>
            <person name="Tobari Y.N."/>
            <person name="Tomimura Y."/>
            <person name="Tsolas J.M."/>
            <person name="Valente V.L."/>
            <person name="Venter E."/>
            <person name="Venter J.C."/>
            <person name="Vicario S."/>
            <person name="Vieira F.G."/>
            <person name="Vilella A.J."/>
            <person name="Villasante A."/>
            <person name="Walenz B."/>
            <person name="Wang J."/>
            <person name="Wasserman M."/>
            <person name="Watts T."/>
            <person name="Wilson D."/>
            <person name="Wilson R.K."/>
            <person name="Wing R.A."/>
            <person name="Wolfner M.F."/>
            <person name="Wong A."/>
            <person name="Wong G.K."/>
            <person name="Wu C.I."/>
            <person name="Wu G."/>
            <person name="Yamamoto D."/>
            <person name="Yang H.P."/>
            <person name="Yang S.P."/>
            <person name="Yorke J.A."/>
            <person name="Yoshida K."/>
            <person name="Zdobnov E."/>
            <person name="Zhang P."/>
            <person name="Zhang Y."/>
            <person name="Zimin A.V."/>
            <person name="Baldwin J."/>
            <person name="Abdouelleil A."/>
            <person name="Abdulkadir J."/>
            <person name="Abebe A."/>
            <person name="Abera B."/>
            <person name="Abreu J."/>
            <person name="Acer S.C."/>
            <person name="Aftuck L."/>
            <person name="Alexander A."/>
            <person name="An P."/>
            <person name="Anderson E."/>
            <person name="Anderson S."/>
            <person name="Arachi H."/>
            <person name="Azer M."/>
            <person name="Bachantsang P."/>
            <person name="Barry A."/>
            <person name="Bayul T."/>
            <person name="Berlin A."/>
            <person name="Bessette D."/>
            <person name="Bloom T."/>
            <person name="Blye J."/>
            <person name="Boguslavskiy L."/>
            <person name="Bonnet C."/>
            <person name="Boukhgalter B."/>
            <person name="Bourzgui I."/>
            <person name="Brown A."/>
            <person name="Cahill P."/>
            <person name="Channer S."/>
            <person name="Cheshatsang Y."/>
            <person name="Chuda L."/>
            <person name="Citroen M."/>
            <person name="Collymore A."/>
            <person name="Cooke P."/>
            <person name="Costello M."/>
            <person name="D'Aco K."/>
            <person name="Daza R."/>
            <person name="De Haan G."/>
            <person name="DeGray S."/>
            <person name="DeMaso C."/>
            <person name="Dhargay N."/>
            <person name="Dooley K."/>
            <person name="Dooley E."/>
            <person name="Doricent M."/>
            <person name="Dorje P."/>
            <person name="Dorjee K."/>
            <person name="Dupes A."/>
            <person name="Elong R."/>
            <person name="Falk J."/>
            <person name="Farina A."/>
            <person name="Faro S."/>
            <person name="Ferguson D."/>
            <person name="Fisher S."/>
            <person name="Foley C.D."/>
            <person name="Franke A."/>
            <person name="Friedrich D."/>
            <person name="Gadbois L."/>
            <person name="Gearin G."/>
            <person name="Gearin C.R."/>
            <person name="Giannoukos G."/>
            <person name="Goode T."/>
            <person name="Graham J."/>
            <person name="Grandbois E."/>
            <person name="Grewal S."/>
            <person name="Gyaltsen K."/>
            <person name="Hafez N."/>
            <person name="Hagos B."/>
            <person name="Hall J."/>
            <person name="Henson C."/>
            <person name="Hollinger A."/>
            <person name="Honan T."/>
            <person name="Huard M.D."/>
            <person name="Hughes L."/>
            <person name="Hurhula B."/>
            <person name="Husby M.E."/>
            <person name="Kamat A."/>
            <person name="Kanga B."/>
            <person name="Kashin S."/>
            <person name="Khazanovich D."/>
            <person name="Kisner P."/>
            <person name="Lance K."/>
            <person name="Lara M."/>
            <person name="Lee W."/>
            <person name="Lennon N."/>
            <person name="Letendre F."/>
            <person name="LeVine R."/>
            <person name="Lipovsky A."/>
            <person name="Liu X."/>
            <person name="Liu J."/>
            <person name="Liu S."/>
            <person name="Lokyitsang T."/>
            <person name="Lokyitsang Y."/>
            <person name="Lubonja R."/>
            <person name="Lui A."/>
            <person name="MacDonald P."/>
            <person name="Magnisalis V."/>
            <person name="Maru K."/>
            <person name="Matthews C."/>
            <person name="McCusker W."/>
            <person name="McDonough S."/>
            <person name="Mehta T."/>
            <person name="Meldrim J."/>
            <person name="Meneus L."/>
            <person name="Mihai O."/>
            <person name="Mihalev A."/>
            <person name="Mihova T."/>
            <person name="Mittelman R."/>
            <person name="Mlenga V."/>
            <person name="Montmayeur A."/>
            <person name="Mulrain L."/>
            <person name="Navidi A."/>
            <person name="Naylor J."/>
            <person name="Negash T."/>
            <person name="Nguyen T."/>
            <person name="Nguyen N."/>
            <person name="Nicol R."/>
            <person name="Norbu C."/>
            <person name="Norbu N."/>
            <person name="Novod N."/>
            <person name="O'Neill B."/>
            <person name="Osman S."/>
            <person name="Markiewicz E."/>
            <person name="Oyono O.L."/>
            <person name="Patti C."/>
            <person name="Phunkhang P."/>
            <person name="Pierre F."/>
            <person name="Priest M."/>
            <person name="Raghuraman S."/>
            <person name="Rege F."/>
            <person name="Reyes R."/>
            <person name="Rise C."/>
            <person name="Rogov P."/>
            <person name="Ross K."/>
            <person name="Ryan E."/>
            <person name="Settipalli S."/>
            <person name="Shea T."/>
            <person name="Sherpa N."/>
            <person name="Shi L."/>
            <person name="Shih D."/>
            <person name="Sparrow T."/>
            <person name="Spaulding J."/>
            <person name="Stalker J."/>
            <person name="Stange-Thomann N."/>
            <person name="Stavropoulos S."/>
            <person name="Stone C."/>
            <person name="Strader C."/>
            <person name="Tesfaye S."/>
            <person name="Thomson T."/>
            <person name="Thoulutsang Y."/>
            <person name="Thoulutsang D."/>
            <person name="Topham K."/>
            <person name="Topping I."/>
            <person name="Tsamla T."/>
            <person name="Vassiliev H."/>
            <person name="Vo A."/>
            <person name="Wangchuk T."/>
            <person name="Wangdi T."/>
            <person name="Weiand M."/>
            <person name="Wilkinson J."/>
            <person name="Wilson A."/>
            <person name="Yadav S."/>
            <person name="Young G."/>
            <person name="Yu Q."/>
            <person name="Zembek L."/>
            <person name="Zhong D."/>
            <person name="Zimmer A."/>
            <person name="Zwirko Z."/>
            <person name="Jaffe D.B."/>
            <person name="Alvarez P."/>
            <person name="Brockman W."/>
            <person name="Butler J."/>
            <person name="Chin C."/>
            <person name="Gnerre S."/>
            <person name="Grabherr M."/>
            <person name="Kleber M."/>
            <person name="Mauceli E."/>
            <person name="MacCallum I."/>
        </authorList>
    </citation>
    <scope>NUCLEOTIDE SEQUENCE [LARGE SCALE GENOMIC DNA]</scope>
    <source>
        <strain evidence="2 3">TSC#14021-0224.01</strain>
    </source>
</reference>
<dbReference type="GO" id="GO:0000902">
    <property type="term" value="P:cell morphogenesis"/>
    <property type="evidence" value="ECO:0007669"/>
    <property type="project" value="EnsemblMetazoa"/>
</dbReference>
<dbReference type="GO" id="GO:0008258">
    <property type="term" value="P:head involution"/>
    <property type="evidence" value="ECO:0007669"/>
    <property type="project" value="EnsemblMetazoa"/>
</dbReference>
<dbReference type="GO" id="GO:0007274">
    <property type="term" value="P:neuromuscular synaptic transmission"/>
    <property type="evidence" value="ECO:0007669"/>
    <property type="project" value="EnsemblMetazoa"/>
</dbReference>
<dbReference type="GO" id="GO:0050806">
    <property type="term" value="P:positive regulation of synaptic transmission"/>
    <property type="evidence" value="ECO:0007669"/>
    <property type="project" value="EnsemblMetazoa"/>
</dbReference>
<dbReference type="GO" id="GO:0035024">
    <property type="term" value="P:negative regulation of Rho protein signal transduction"/>
    <property type="evidence" value="ECO:0007669"/>
    <property type="project" value="EnsemblMetazoa"/>
</dbReference>
<dbReference type="Proteomes" id="UP000008711">
    <property type="component" value="Unassembled WGS sequence"/>
</dbReference>
<feature type="compositionally biased region" description="Basic residues" evidence="1">
    <location>
        <begin position="249"/>
        <end position="261"/>
    </location>
</feature>
<feature type="compositionally biased region" description="Low complexity" evidence="1">
    <location>
        <begin position="198"/>
        <end position="234"/>
    </location>
</feature>
<dbReference type="GO" id="GO:0000912">
    <property type="term" value="P:assembly of actomyosin apparatus involved in cytokinesis"/>
    <property type="evidence" value="ECO:0007669"/>
    <property type="project" value="EnsemblMetazoa"/>
</dbReference>
<dbReference type="GO" id="GO:0048814">
    <property type="term" value="P:regulation of dendrite morphogenesis"/>
    <property type="evidence" value="ECO:0007669"/>
    <property type="project" value="EnsemblMetazoa"/>
</dbReference>
<sequence>MRTLSAPNGGFASGGGGAGAAGGSGGAALPPQSQRKSLACPPLNGQADTITPTPATHKLTNFQSALKIEELAAAKGTAMATGESQLATTIEDLKSRRQRQLSGGDMDTMLASQPMSMPKRVGINHAALTSRNAITPPPASASSATQSAASVHSAKGSSAGSTAPGYLVDVTKKGSTSTIWTSEESILRSVGAVDEDNNSTSSSSACEEATGVLSSGKSGISLDSSGLDNDNNESGIGTATPPKDMSHYWKSHHHHHHHRKCAGSAQDNESVSIFEALRKMKLQKSGSVASSDDPDVLEVLSQCGSGGETNESQDDMLDEEKDKMSKSQEYDEMWDCDCTDGDASSASGGGGVAATPVVLRRKYTAPPPILVPRTQRSHSLDHYHSPQPLVHPRKVLPIHHHAIKNKERGQLSLVLRQEPFQSLLSPSATAANQLHHFVELPSPSSASLHSGLGDSGGIQELCTKSNSAPMLLKEREMSRRFDNFEAQQLTLRYSRSQSDRYLAGELIVSSE</sequence>
<proteinExistence type="predicted"/>
<dbReference type="GO" id="GO:0007391">
    <property type="term" value="P:dorsal closure"/>
    <property type="evidence" value="ECO:0007669"/>
    <property type="project" value="EnsemblMetazoa"/>
</dbReference>
<accession>B3P3J4</accession>
<feature type="compositionally biased region" description="Polar residues" evidence="1">
    <location>
        <begin position="46"/>
        <end position="55"/>
    </location>
</feature>
<feature type="region of interest" description="Disordered" evidence="1">
    <location>
        <begin position="191"/>
        <end position="265"/>
    </location>
</feature>
<gene>
    <name evidence="2" type="primary">Dere\GG21317</name>
    <name evidence="2" type="ORF">Dere_GG21317</name>
</gene>
<dbReference type="EMBL" id="CH954181">
    <property type="protein sequence ID" value="EDV48882.1"/>
    <property type="molecule type" value="Genomic_DNA"/>
</dbReference>
<dbReference type="GO" id="GO:0007443">
    <property type="term" value="P:Malpighian tubule morphogenesis"/>
    <property type="evidence" value="ECO:0007669"/>
    <property type="project" value="EnsemblMetazoa"/>
</dbReference>
<dbReference type="GO" id="GO:0007052">
    <property type="term" value="P:mitotic spindle organization"/>
    <property type="evidence" value="ECO:0007669"/>
    <property type="project" value="EnsemblMetazoa"/>
</dbReference>
<dbReference type="GO" id="GO:0005096">
    <property type="term" value="F:GTPase activator activity"/>
    <property type="evidence" value="ECO:0007669"/>
    <property type="project" value="EnsemblMetazoa"/>
</dbReference>
<dbReference type="OrthoDB" id="10003330at2759"/>
<dbReference type="PhylomeDB" id="B3P3J4"/>
<dbReference type="GO" id="GO:0007494">
    <property type="term" value="P:midgut development"/>
    <property type="evidence" value="ECO:0007669"/>
    <property type="project" value="EnsemblMetazoa"/>
</dbReference>
<reference evidence="2 3" key="2">
    <citation type="journal article" date="2008" name="Bioinformatics">
        <title>Assembly reconciliation.</title>
        <authorList>
            <person name="Zimin A.V."/>
            <person name="Smith D.R."/>
            <person name="Sutton G."/>
            <person name="Yorke J.A."/>
        </authorList>
    </citation>
    <scope>NUCLEOTIDE SEQUENCE [LARGE SCALE GENOMIC DNA]</scope>
    <source>
        <strain evidence="2 3">TSC#14021-0224.01</strain>
    </source>
</reference>
<organism evidence="2 3">
    <name type="scientific">Drosophila erecta</name>
    <name type="common">Fruit fly</name>
    <dbReference type="NCBI Taxonomy" id="7220"/>
    <lineage>
        <taxon>Eukaryota</taxon>
        <taxon>Metazoa</taxon>
        <taxon>Ecdysozoa</taxon>
        <taxon>Arthropoda</taxon>
        <taxon>Hexapoda</taxon>
        <taxon>Insecta</taxon>
        <taxon>Pterygota</taxon>
        <taxon>Neoptera</taxon>
        <taxon>Endopterygota</taxon>
        <taxon>Diptera</taxon>
        <taxon>Brachycera</taxon>
        <taxon>Muscomorpha</taxon>
        <taxon>Ephydroidea</taxon>
        <taxon>Drosophilidae</taxon>
        <taxon>Drosophila</taxon>
        <taxon>Sophophora</taxon>
    </lineage>
</organism>
<evidence type="ECO:0000313" key="2">
    <source>
        <dbReference type="EMBL" id="EDV48882.1"/>
    </source>
</evidence>